<organism evidence="13 14">
    <name type="scientific">Diplocloster agilis</name>
    <dbReference type="NCBI Taxonomy" id="2850323"/>
    <lineage>
        <taxon>Bacteria</taxon>
        <taxon>Bacillati</taxon>
        <taxon>Bacillota</taxon>
        <taxon>Clostridia</taxon>
        <taxon>Lachnospirales</taxon>
        <taxon>Lachnospiraceae</taxon>
        <taxon>Diplocloster</taxon>
    </lineage>
</organism>
<accession>A0A949JYU3</accession>
<comment type="similarity">
    <text evidence="1 8 9">Belongs to the FGGY kinase family.</text>
</comment>
<dbReference type="PROSITE" id="PS00445">
    <property type="entry name" value="FGGY_KINASES_2"/>
    <property type="match status" value="1"/>
</dbReference>
<dbReference type="EMBL" id="JAHQCW010000012">
    <property type="protein sequence ID" value="MBU9736676.1"/>
    <property type="molecule type" value="Genomic_DNA"/>
</dbReference>
<keyword evidence="4 8" id="KW-0547">Nucleotide-binding</keyword>
<keyword evidence="7 8" id="KW-0119">Carbohydrate metabolism</keyword>
<proteinExistence type="inferred from homology"/>
<dbReference type="GO" id="GO:0005998">
    <property type="term" value="P:xylulose catabolic process"/>
    <property type="evidence" value="ECO:0007669"/>
    <property type="project" value="UniProtKB-UniRule"/>
</dbReference>
<sequence length="502" mass="54819">MSYLMGIDLGTSSLKTLIMDVSGHVKAISARSYQFASPHNGYAEQNPGQWWQACCETTAEALRISGIPPHAVRGISFSGQMHGVVMLDSSYRPVRPAILHCDARSSRQVEEIKDQLGMEKIREWFMNPVYTGFLLPSLLWVREEEPGNYEKIRYVMLPKDYIRFRMTGVIASDYSDASATLAFDIKKGCWSANILNSLDVPVDYFPECFGTADTAGTVTEQAAGETGLCAGTRVVAGGSDQVMQAIGNGSIGPGFATVNVGSSGQVCFQSAHPVSNPDLNTNTFCGYSKDRWITMGAIMSAGLSLKWINGVLRQTDYRQVNEEASAVLPGSGGLLFLPYLTGERTPHINPNLTGLFLGLHLNTGRAEMTRAVMEGVAFALRDCMEVCRGLGLQADHIIASGGGARSIPWLQIQSDIYGLPLKVADTEEQACLGAAIAAGTGTGIYQSIEDGCRQAVRYRDLTVTPSESNHRIYEEYYRLFKEAYRESRNIIEQVTLLGRNLN</sequence>
<evidence type="ECO:0000313" key="13">
    <source>
        <dbReference type="EMBL" id="MBU9736676.1"/>
    </source>
</evidence>
<evidence type="ECO:0000313" key="14">
    <source>
        <dbReference type="Proteomes" id="UP000712157"/>
    </source>
</evidence>
<dbReference type="InterPro" id="IPR043129">
    <property type="entry name" value="ATPase_NBD"/>
</dbReference>
<dbReference type="GO" id="GO:0005524">
    <property type="term" value="F:ATP binding"/>
    <property type="evidence" value="ECO:0007669"/>
    <property type="project" value="UniProtKB-UniRule"/>
</dbReference>
<evidence type="ECO:0000256" key="3">
    <source>
        <dbReference type="ARBA" id="ARBA00022679"/>
    </source>
</evidence>
<dbReference type="Gene3D" id="3.30.420.40">
    <property type="match status" value="2"/>
</dbReference>
<dbReference type="RefSeq" id="WP_238721432.1">
    <property type="nucleotide sequence ID" value="NZ_JAHQCW010000012.1"/>
</dbReference>
<feature type="domain" description="Carbohydrate kinase FGGY N-terminal" evidence="11">
    <location>
        <begin position="3"/>
        <end position="247"/>
    </location>
</feature>
<evidence type="ECO:0000259" key="12">
    <source>
        <dbReference type="Pfam" id="PF02782"/>
    </source>
</evidence>
<dbReference type="InterPro" id="IPR006000">
    <property type="entry name" value="Xylulokinase"/>
</dbReference>
<dbReference type="PANTHER" id="PTHR43095">
    <property type="entry name" value="SUGAR KINASE"/>
    <property type="match status" value="1"/>
</dbReference>
<dbReference type="CDD" id="cd07808">
    <property type="entry name" value="ASKHA_NBD_FGGY_EcXK-like"/>
    <property type="match status" value="1"/>
</dbReference>
<dbReference type="PIRSF" id="PIRSF000538">
    <property type="entry name" value="GlpK"/>
    <property type="match status" value="1"/>
</dbReference>
<evidence type="ECO:0000256" key="1">
    <source>
        <dbReference type="ARBA" id="ARBA00009156"/>
    </source>
</evidence>
<keyword evidence="2 8" id="KW-0859">Xylose metabolism</keyword>
<evidence type="ECO:0000256" key="5">
    <source>
        <dbReference type="ARBA" id="ARBA00022777"/>
    </source>
</evidence>
<dbReference type="InterPro" id="IPR050406">
    <property type="entry name" value="FGGY_Carb_Kinase"/>
</dbReference>
<keyword evidence="6 8" id="KW-0067">ATP-binding</keyword>
<keyword evidence="14" id="KW-1185">Reference proteome</keyword>
<dbReference type="InterPro" id="IPR018484">
    <property type="entry name" value="FGGY_N"/>
</dbReference>
<feature type="binding site" evidence="8">
    <location>
        <begin position="81"/>
        <end position="82"/>
    </location>
    <ligand>
        <name>substrate</name>
    </ligand>
</feature>
<feature type="domain" description="Carbohydrate kinase FGGY C-terminal" evidence="12">
    <location>
        <begin position="258"/>
        <end position="439"/>
    </location>
</feature>
<evidence type="ECO:0000259" key="11">
    <source>
        <dbReference type="Pfam" id="PF00370"/>
    </source>
</evidence>
<dbReference type="Pfam" id="PF00370">
    <property type="entry name" value="FGGY_N"/>
    <property type="match status" value="1"/>
</dbReference>
<gene>
    <name evidence="8 10 13" type="primary">xylB</name>
    <name evidence="13" type="ORF">KTH89_09000</name>
</gene>
<dbReference type="HAMAP" id="MF_02220">
    <property type="entry name" value="XylB"/>
    <property type="match status" value="1"/>
</dbReference>
<evidence type="ECO:0000256" key="4">
    <source>
        <dbReference type="ARBA" id="ARBA00022741"/>
    </source>
</evidence>
<evidence type="ECO:0000256" key="10">
    <source>
        <dbReference type="RuleBase" id="RU364073"/>
    </source>
</evidence>
<name>A0A949JYU3_9FIRM</name>
<comment type="function">
    <text evidence="8">Catalyzes the phosphorylation of D-xylulose to D-xylulose 5-phosphate.</text>
</comment>
<comment type="caution">
    <text evidence="13">The sequence shown here is derived from an EMBL/GenBank/DDBJ whole genome shotgun (WGS) entry which is preliminary data.</text>
</comment>
<dbReference type="Pfam" id="PF02782">
    <property type="entry name" value="FGGY_C"/>
    <property type="match status" value="1"/>
</dbReference>
<evidence type="ECO:0000256" key="6">
    <source>
        <dbReference type="ARBA" id="ARBA00022840"/>
    </source>
</evidence>
<dbReference type="Proteomes" id="UP000712157">
    <property type="component" value="Unassembled WGS sequence"/>
</dbReference>
<feature type="site" description="Important for activity" evidence="8">
    <location>
        <position position="8"/>
    </location>
</feature>
<dbReference type="PANTHER" id="PTHR43095:SF5">
    <property type="entry name" value="XYLULOSE KINASE"/>
    <property type="match status" value="1"/>
</dbReference>
<dbReference type="InterPro" id="IPR000577">
    <property type="entry name" value="Carb_kinase_FGGY"/>
</dbReference>
<evidence type="ECO:0000256" key="9">
    <source>
        <dbReference type="RuleBase" id="RU003733"/>
    </source>
</evidence>
<dbReference type="GO" id="GO:0004856">
    <property type="term" value="F:D-xylulokinase activity"/>
    <property type="evidence" value="ECO:0007669"/>
    <property type="project" value="UniProtKB-UniRule"/>
</dbReference>
<dbReference type="SUPFAM" id="SSF53067">
    <property type="entry name" value="Actin-like ATPase domain"/>
    <property type="match status" value="2"/>
</dbReference>
<dbReference type="InterPro" id="IPR018485">
    <property type="entry name" value="FGGY_C"/>
</dbReference>
<dbReference type="EC" id="2.7.1.17" evidence="8 10"/>
<keyword evidence="3 8" id="KW-0808">Transferase</keyword>
<dbReference type="AlphaFoldDB" id="A0A949JYU3"/>
<feature type="active site" description="Proton acceptor" evidence="8">
    <location>
        <position position="240"/>
    </location>
</feature>
<evidence type="ECO:0000256" key="7">
    <source>
        <dbReference type="ARBA" id="ARBA00023277"/>
    </source>
</evidence>
<protein>
    <recommendedName>
        <fullName evidence="8 10">Xylulose kinase</fullName>
        <shortName evidence="8 10">Xylulokinase</shortName>
        <ecNumber evidence="8 10">2.7.1.17</ecNumber>
    </recommendedName>
</protein>
<comment type="catalytic activity">
    <reaction evidence="8 10">
        <text>D-xylulose + ATP = D-xylulose 5-phosphate + ADP + H(+)</text>
        <dbReference type="Rhea" id="RHEA:10964"/>
        <dbReference type="ChEBI" id="CHEBI:15378"/>
        <dbReference type="ChEBI" id="CHEBI:17140"/>
        <dbReference type="ChEBI" id="CHEBI:30616"/>
        <dbReference type="ChEBI" id="CHEBI:57737"/>
        <dbReference type="ChEBI" id="CHEBI:456216"/>
        <dbReference type="EC" id="2.7.1.17"/>
    </reaction>
</comment>
<dbReference type="NCBIfam" id="TIGR01312">
    <property type="entry name" value="XylB"/>
    <property type="match status" value="1"/>
</dbReference>
<dbReference type="GO" id="GO:0042732">
    <property type="term" value="P:D-xylose metabolic process"/>
    <property type="evidence" value="ECO:0007669"/>
    <property type="project" value="UniProtKB-KW"/>
</dbReference>
<evidence type="ECO:0000256" key="8">
    <source>
        <dbReference type="HAMAP-Rule" id="MF_02220"/>
    </source>
</evidence>
<dbReference type="InterPro" id="IPR018483">
    <property type="entry name" value="Carb_kinase_FGGY_CS"/>
</dbReference>
<evidence type="ECO:0000256" key="2">
    <source>
        <dbReference type="ARBA" id="ARBA00022629"/>
    </source>
</evidence>
<keyword evidence="5 8" id="KW-0418">Kinase</keyword>
<reference evidence="13" key="1">
    <citation type="submission" date="2021-06" db="EMBL/GenBank/DDBJ databases">
        <title>Description of novel taxa of the family Lachnospiraceae.</title>
        <authorList>
            <person name="Chaplin A.V."/>
            <person name="Sokolova S.R."/>
            <person name="Pikina A.P."/>
            <person name="Korzhanova M."/>
            <person name="Belova V."/>
            <person name="Korostin D."/>
            <person name="Efimov B.A."/>
        </authorList>
    </citation>
    <scope>NUCLEOTIDE SEQUENCE</scope>
    <source>
        <strain evidence="13">ASD5720</strain>
    </source>
</reference>